<evidence type="ECO:0000313" key="2">
    <source>
        <dbReference type="EMBL" id="VFQ92087.1"/>
    </source>
</evidence>
<sequence length="136" mass="14910">MPKKTGASTSSGQHPALPRTQPDQQETFEILDEEEAPTTGAADLNPPPNKGKKSRMTKVAMSHPSFMRKRGESVPEVQSIEELWVLLGLKLKELGEVGPDAMEQFSEDSPSKVARLEEKVREGEQGAERRGSAANR</sequence>
<proteinExistence type="predicted"/>
<organism evidence="2 3">
    <name type="scientific">Cuscuta campestris</name>
    <dbReference type="NCBI Taxonomy" id="132261"/>
    <lineage>
        <taxon>Eukaryota</taxon>
        <taxon>Viridiplantae</taxon>
        <taxon>Streptophyta</taxon>
        <taxon>Embryophyta</taxon>
        <taxon>Tracheophyta</taxon>
        <taxon>Spermatophyta</taxon>
        <taxon>Magnoliopsida</taxon>
        <taxon>eudicotyledons</taxon>
        <taxon>Gunneridae</taxon>
        <taxon>Pentapetalae</taxon>
        <taxon>asterids</taxon>
        <taxon>lamiids</taxon>
        <taxon>Solanales</taxon>
        <taxon>Convolvulaceae</taxon>
        <taxon>Cuscuteae</taxon>
        <taxon>Cuscuta</taxon>
        <taxon>Cuscuta subgen. Grammica</taxon>
        <taxon>Cuscuta sect. Cleistogrammica</taxon>
    </lineage>
</organism>
<reference evidence="2 3" key="1">
    <citation type="submission" date="2018-04" db="EMBL/GenBank/DDBJ databases">
        <authorList>
            <person name="Vogel A."/>
        </authorList>
    </citation>
    <scope>NUCLEOTIDE SEQUENCE [LARGE SCALE GENOMIC DNA]</scope>
</reference>
<gene>
    <name evidence="2" type="ORF">CCAM_LOCUS33863</name>
</gene>
<dbReference type="AlphaFoldDB" id="A0A484MUG8"/>
<name>A0A484MUG8_9ASTE</name>
<feature type="compositionally biased region" description="Basic and acidic residues" evidence="1">
    <location>
        <begin position="114"/>
        <end position="136"/>
    </location>
</feature>
<feature type="compositionally biased region" description="Polar residues" evidence="1">
    <location>
        <begin position="1"/>
        <end position="13"/>
    </location>
</feature>
<feature type="region of interest" description="Disordered" evidence="1">
    <location>
        <begin position="1"/>
        <end position="56"/>
    </location>
</feature>
<protein>
    <submittedName>
        <fullName evidence="2">Uncharacterized protein</fullName>
    </submittedName>
</protein>
<keyword evidence="3" id="KW-1185">Reference proteome</keyword>
<feature type="region of interest" description="Disordered" evidence="1">
    <location>
        <begin position="100"/>
        <end position="136"/>
    </location>
</feature>
<dbReference type="EMBL" id="OOIL02004480">
    <property type="protein sequence ID" value="VFQ92087.1"/>
    <property type="molecule type" value="Genomic_DNA"/>
</dbReference>
<evidence type="ECO:0000256" key="1">
    <source>
        <dbReference type="SAM" id="MobiDB-lite"/>
    </source>
</evidence>
<dbReference type="Proteomes" id="UP000595140">
    <property type="component" value="Unassembled WGS sequence"/>
</dbReference>
<evidence type="ECO:0000313" key="3">
    <source>
        <dbReference type="Proteomes" id="UP000595140"/>
    </source>
</evidence>
<accession>A0A484MUG8</accession>